<dbReference type="GO" id="GO:0016757">
    <property type="term" value="F:glycosyltransferase activity"/>
    <property type="evidence" value="ECO:0007669"/>
    <property type="project" value="InterPro"/>
</dbReference>
<dbReference type="CDD" id="cd03809">
    <property type="entry name" value="GT4_MtfB-like"/>
    <property type="match status" value="1"/>
</dbReference>
<dbReference type="SUPFAM" id="SSF53756">
    <property type="entry name" value="UDP-Glycosyltransferase/glycogen phosphorylase"/>
    <property type="match status" value="1"/>
</dbReference>
<keyword evidence="1 3" id="KW-0808">Transferase</keyword>
<evidence type="ECO:0000313" key="4">
    <source>
        <dbReference type="Proteomes" id="UP000191661"/>
    </source>
</evidence>
<evidence type="ECO:0000313" key="3">
    <source>
        <dbReference type="EMBL" id="OQD58966.1"/>
    </source>
</evidence>
<comment type="caution">
    <text evidence="3">The sequence shown here is derived from an EMBL/GenBank/DDBJ whole genome shotgun (WGS) entry which is preliminary data.</text>
</comment>
<dbReference type="Proteomes" id="UP000191661">
    <property type="component" value="Unassembled WGS sequence"/>
</dbReference>
<dbReference type="RefSeq" id="WP_080460025.1">
    <property type="nucleotide sequence ID" value="NZ_JXMW01000006.1"/>
</dbReference>
<evidence type="ECO:0000256" key="1">
    <source>
        <dbReference type="ARBA" id="ARBA00022679"/>
    </source>
</evidence>
<accession>A0A1V6N391</accession>
<name>A0A1V6N391_METAZ</name>
<protein>
    <submittedName>
        <fullName evidence="3">Glycosyltransferase, family 4</fullName>
    </submittedName>
</protein>
<dbReference type="OrthoDB" id="132546at2157"/>
<dbReference type="EMBL" id="JXMW01000006">
    <property type="protein sequence ID" value="OQD58966.1"/>
    <property type="molecule type" value="Genomic_DNA"/>
</dbReference>
<dbReference type="PANTHER" id="PTHR46401">
    <property type="entry name" value="GLYCOSYLTRANSFERASE WBBK-RELATED"/>
    <property type="match status" value="1"/>
</dbReference>
<organism evidence="3 4">
    <name type="scientific">Methanobrevibacter arboriphilus JCM 13429 = DSM 1125</name>
    <dbReference type="NCBI Taxonomy" id="1300164"/>
    <lineage>
        <taxon>Archaea</taxon>
        <taxon>Methanobacteriati</taxon>
        <taxon>Methanobacteriota</taxon>
        <taxon>Methanomada group</taxon>
        <taxon>Methanobacteria</taxon>
        <taxon>Methanobacteriales</taxon>
        <taxon>Methanobacteriaceae</taxon>
        <taxon>Methanobrevibacter</taxon>
    </lineage>
</organism>
<gene>
    <name evidence="3" type="ORF">MBBAR_6c00760</name>
</gene>
<keyword evidence="4" id="KW-1185">Reference proteome</keyword>
<proteinExistence type="predicted"/>
<dbReference type="InterPro" id="IPR001296">
    <property type="entry name" value="Glyco_trans_1"/>
</dbReference>
<dbReference type="AlphaFoldDB" id="A0A1V6N391"/>
<feature type="domain" description="Glycosyl transferase family 1" evidence="2">
    <location>
        <begin position="170"/>
        <end position="283"/>
    </location>
</feature>
<dbReference type="Gene3D" id="3.40.50.2000">
    <property type="entry name" value="Glycogen Phosphorylase B"/>
    <property type="match status" value="2"/>
</dbReference>
<evidence type="ECO:0000259" key="2">
    <source>
        <dbReference type="Pfam" id="PF00534"/>
    </source>
</evidence>
<dbReference type="PANTHER" id="PTHR46401:SF2">
    <property type="entry name" value="GLYCOSYLTRANSFERASE WBBK-RELATED"/>
    <property type="match status" value="1"/>
</dbReference>
<reference evidence="3 4" key="1">
    <citation type="submission" date="2014-12" db="EMBL/GenBank/DDBJ databases">
        <title>Genome sequence of Methanobrevibacter arboriphilicus DH1, DSM1125.</title>
        <authorList>
            <person name="Poehlein A."/>
            <person name="Thauer R.K."/>
            <person name="Seedorf H."/>
            <person name="Daniel R."/>
        </authorList>
    </citation>
    <scope>NUCLEOTIDE SEQUENCE [LARGE SCALE GENOMIC DNA]</scope>
    <source>
        <strain evidence="3 4">DH1</strain>
    </source>
</reference>
<sequence>MNISLISRFFDNRNEGIGSYSKMLLQGLKQKKLNLTTISQDDSYFKSDGLLDYICYFYLELPFILDKSKDIYHALSPIESIRLDKSKSVVTIHDLMPIKIPNLIHKNKLLRYQSQRFFKIAIRQALKCEKLVTISEETAKDINKSYSIDLDDISIVRQGININLFPKKVETNEIYTIGTLSNINYRKRIDILIKAFKSANIENSKLFIGGKGPHIKYLKELAKDDDRIIFLGFIPNEEINNFYNSLDVFIFPSFMEGYGLPMVEAMACCKPIVTLDDSHIPSDVKKRTYKTTKEDLVDVLKNRNYECDIKSNYKFAKEHSIENMANGMMNVYKSLEY</sequence>
<dbReference type="Pfam" id="PF00534">
    <property type="entry name" value="Glycos_transf_1"/>
    <property type="match status" value="1"/>
</dbReference>